<dbReference type="GO" id="GO:0003700">
    <property type="term" value="F:DNA-binding transcription factor activity"/>
    <property type="evidence" value="ECO:0007669"/>
    <property type="project" value="InterPro"/>
</dbReference>
<dbReference type="Gene3D" id="1.10.10.10">
    <property type="entry name" value="Winged helix-like DNA-binding domain superfamily/Winged helix DNA-binding domain"/>
    <property type="match status" value="1"/>
</dbReference>
<feature type="domain" description="HTH deoR-type" evidence="4">
    <location>
        <begin position="3"/>
        <end position="58"/>
    </location>
</feature>
<dbReference type="InterPro" id="IPR018356">
    <property type="entry name" value="Tscrpt_reg_HTH_DeoR_CS"/>
</dbReference>
<reference evidence="5 6" key="1">
    <citation type="submission" date="2018-11" db="EMBL/GenBank/DDBJ databases">
        <title>Novel Erysipelotrichaceae bacterium isolated from small intestine of a swine.</title>
        <authorList>
            <person name="Kim J.S."/>
            <person name="Choe H."/>
            <person name="Lee Y.R."/>
            <person name="Kim K.M."/>
            <person name="Park D.S."/>
        </authorList>
    </citation>
    <scope>NUCLEOTIDE SEQUENCE [LARGE SCALE GENOMIC DNA]</scope>
    <source>
        <strain evidence="5 6">SG0102</strain>
    </source>
</reference>
<dbReference type="OrthoDB" id="9797223at2"/>
<dbReference type="InterPro" id="IPR037171">
    <property type="entry name" value="NagB/RpiA_transferase-like"/>
</dbReference>
<dbReference type="InterPro" id="IPR001034">
    <property type="entry name" value="DeoR_HTH"/>
</dbReference>
<sequence length="252" mass="28772">MDQNQRIHKIKELLDEKEVLKYQDIMKIFGISRDTARRDIVKMVDLGLGLRTHGGIMIKSQERMILDYKERQKEHISLKKEIARKALSYISIHKVIYFDVSTTINALCDLVPSHIIGYTNSLANVESLSAHCETHMIGGKYNPRGRFMFGPDAYKAIEGITFDLCFLGAACVKEDGIYFQDEDDAYMKHLVASRSHFVCVLYDDSKYLKKGTIKALDFRDVQMITTNKQPPEKIFEAMKEAGCLLDYTGGNV</sequence>
<dbReference type="SMART" id="SM00420">
    <property type="entry name" value="HTH_DEOR"/>
    <property type="match status" value="1"/>
</dbReference>
<dbReference type="InterPro" id="IPR050313">
    <property type="entry name" value="Carb_Metab_HTH_regulators"/>
</dbReference>
<evidence type="ECO:0000259" key="4">
    <source>
        <dbReference type="PROSITE" id="PS51000"/>
    </source>
</evidence>
<evidence type="ECO:0000313" key="6">
    <source>
        <dbReference type="Proteomes" id="UP000268059"/>
    </source>
</evidence>
<dbReference type="Proteomes" id="UP000268059">
    <property type="component" value="Chromosome"/>
</dbReference>
<dbReference type="PANTHER" id="PTHR30363:SF51">
    <property type="entry name" value="HTH-TYPE TRANSCRIPTIONAL REPRESSOR GLCR"/>
    <property type="match status" value="1"/>
</dbReference>
<dbReference type="GO" id="GO:0003677">
    <property type="term" value="F:DNA binding"/>
    <property type="evidence" value="ECO:0007669"/>
    <property type="project" value="UniProtKB-KW"/>
</dbReference>
<evidence type="ECO:0000313" key="5">
    <source>
        <dbReference type="EMBL" id="BBH25894.1"/>
    </source>
</evidence>
<dbReference type="InterPro" id="IPR036390">
    <property type="entry name" value="WH_DNA-bd_sf"/>
</dbReference>
<dbReference type="KEGG" id="ebm:SG0102_08280"/>
<dbReference type="PROSITE" id="PS00894">
    <property type="entry name" value="HTH_DEOR_1"/>
    <property type="match status" value="1"/>
</dbReference>
<keyword evidence="6" id="KW-1185">Reference proteome</keyword>
<dbReference type="EMBL" id="AP019309">
    <property type="protein sequence ID" value="BBH25894.1"/>
    <property type="molecule type" value="Genomic_DNA"/>
</dbReference>
<dbReference type="PROSITE" id="PS51000">
    <property type="entry name" value="HTH_DEOR_2"/>
    <property type="match status" value="1"/>
</dbReference>
<evidence type="ECO:0000256" key="3">
    <source>
        <dbReference type="ARBA" id="ARBA00023163"/>
    </source>
</evidence>
<dbReference type="Pfam" id="PF08220">
    <property type="entry name" value="HTH_DeoR"/>
    <property type="match status" value="1"/>
</dbReference>
<dbReference type="InParanoid" id="A0A3G9JSS3"/>
<dbReference type="SMART" id="SM01134">
    <property type="entry name" value="DeoRC"/>
    <property type="match status" value="1"/>
</dbReference>
<dbReference type="Gene3D" id="3.40.50.1360">
    <property type="match status" value="1"/>
</dbReference>
<keyword evidence="2" id="KW-0238">DNA-binding</keyword>
<dbReference type="Pfam" id="PF00455">
    <property type="entry name" value="DeoRC"/>
    <property type="match status" value="1"/>
</dbReference>
<dbReference type="PANTHER" id="PTHR30363">
    <property type="entry name" value="HTH-TYPE TRANSCRIPTIONAL REGULATOR SRLR-RELATED"/>
    <property type="match status" value="1"/>
</dbReference>
<dbReference type="SUPFAM" id="SSF100950">
    <property type="entry name" value="NagB/RpiA/CoA transferase-like"/>
    <property type="match status" value="1"/>
</dbReference>
<name>A0A3G9JSS3_9FIRM</name>
<keyword evidence="1" id="KW-0805">Transcription regulation</keyword>
<dbReference type="RefSeq" id="WP_125118801.1">
    <property type="nucleotide sequence ID" value="NZ_AP019309.1"/>
</dbReference>
<dbReference type="InterPro" id="IPR036388">
    <property type="entry name" value="WH-like_DNA-bd_sf"/>
</dbReference>
<gene>
    <name evidence="5" type="ORF">SG0102_08280</name>
</gene>
<protein>
    <submittedName>
        <fullName evidence="5">DeoR family transcriptional regulator</fullName>
    </submittedName>
</protein>
<proteinExistence type="predicted"/>
<dbReference type="SUPFAM" id="SSF46785">
    <property type="entry name" value="Winged helix' DNA-binding domain"/>
    <property type="match status" value="1"/>
</dbReference>
<dbReference type="InterPro" id="IPR014036">
    <property type="entry name" value="DeoR-like_C"/>
</dbReference>
<dbReference type="AlphaFoldDB" id="A0A3G9JSS3"/>
<evidence type="ECO:0000256" key="2">
    <source>
        <dbReference type="ARBA" id="ARBA00023125"/>
    </source>
</evidence>
<accession>A0A3G9JSS3</accession>
<evidence type="ECO:0000256" key="1">
    <source>
        <dbReference type="ARBA" id="ARBA00023015"/>
    </source>
</evidence>
<organism evidence="5 6">
    <name type="scientific">Intestinibaculum porci</name>
    <dbReference type="NCBI Taxonomy" id="2487118"/>
    <lineage>
        <taxon>Bacteria</taxon>
        <taxon>Bacillati</taxon>
        <taxon>Bacillota</taxon>
        <taxon>Erysipelotrichia</taxon>
        <taxon>Erysipelotrichales</taxon>
        <taxon>Erysipelotrichaceae</taxon>
        <taxon>Intestinibaculum</taxon>
    </lineage>
</organism>
<keyword evidence="3" id="KW-0804">Transcription</keyword>